<dbReference type="PANTHER" id="PTHR43798:SF33">
    <property type="entry name" value="HYDROLASE, PUTATIVE (AFU_ORTHOLOGUE AFUA_2G14860)-RELATED"/>
    <property type="match status" value="1"/>
</dbReference>
<keyword evidence="3" id="KW-1185">Reference proteome</keyword>
<gene>
    <name evidence="2" type="ORF">DRV85_10365</name>
</gene>
<sequence>MALKALLWVCAALALFAAVTLWRARAHEARVERHWPPSGRILEVGGHPVHVWEAGEGPPVVLIHGASANLRDFTFSLAQRLARSYRVIALDRPGLGYTPRLGDGGASIAEQAGLLSEAAAQLGAERPILLGHSYGGAVALAWAVHHPERVAALVPLAAASNPWDSPLSLYYKLTSHPWLGPVAVTLITAWVPDRVVENAVAEVFAPQQVPQGYGAHFAPGLTLRRATLRENALQRASINAEIRALHSRYGEIAVPTEILHGDADTTVGLSIHSEPLAGQIPGARLTVLEGIGHMPHHAREGAVAAAVDRAAARAGLR</sequence>
<dbReference type="RefSeq" id="WP_113289383.1">
    <property type="nucleotide sequence ID" value="NZ_QNTQ01000008.1"/>
</dbReference>
<accession>A0A365U8A7</accession>
<dbReference type="GO" id="GO:0016787">
    <property type="term" value="F:hydrolase activity"/>
    <property type="evidence" value="ECO:0007669"/>
    <property type="project" value="UniProtKB-KW"/>
</dbReference>
<dbReference type="InterPro" id="IPR000639">
    <property type="entry name" value="Epox_hydrolase-like"/>
</dbReference>
<organism evidence="2 3">
    <name type="scientific">Rhodosalinus halophilus</name>
    <dbReference type="NCBI Taxonomy" id="2259333"/>
    <lineage>
        <taxon>Bacteria</taxon>
        <taxon>Pseudomonadati</taxon>
        <taxon>Pseudomonadota</taxon>
        <taxon>Alphaproteobacteria</taxon>
        <taxon>Rhodobacterales</taxon>
        <taxon>Paracoccaceae</taxon>
        <taxon>Rhodosalinus</taxon>
    </lineage>
</organism>
<dbReference type="EMBL" id="QNTQ01000008">
    <property type="protein sequence ID" value="RBI85056.1"/>
    <property type="molecule type" value="Genomic_DNA"/>
</dbReference>
<evidence type="ECO:0000313" key="3">
    <source>
        <dbReference type="Proteomes" id="UP000253370"/>
    </source>
</evidence>
<dbReference type="InterPro" id="IPR029058">
    <property type="entry name" value="AB_hydrolase_fold"/>
</dbReference>
<name>A0A365U8A7_9RHOB</name>
<dbReference type="PANTHER" id="PTHR43798">
    <property type="entry name" value="MONOACYLGLYCEROL LIPASE"/>
    <property type="match status" value="1"/>
</dbReference>
<dbReference type="PRINTS" id="PR00111">
    <property type="entry name" value="ABHYDROLASE"/>
</dbReference>
<evidence type="ECO:0000259" key="1">
    <source>
        <dbReference type="Pfam" id="PF00561"/>
    </source>
</evidence>
<feature type="domain" description="AB hydrolase-1" evidence="1">
    <location>
        <begin position="58"/>
        <end position="296"/>
    </location>
</feature>
<reference evidence="2 3" key="1">
    <citation type="submission" date="2018-07" db="EMBL/GenBank/DDBJ databases">
        <title>Rhodosalinus sp. strain E84T genomic sequence and assembly.</title>
        <authorList>
            <person name="Liu Z.-W."/>
            <person name="Lu D.-C."/>
        </authorList>
    </citation>
    <scope>NUCLEOTIDE SEQUENCE [LARGE SCALE GENOMIC DNA]</scope>
    <source>
        <strain evidence="2 3">E84</strain>
    </source>
</reference>
<dbReference type="GO" id="GO:0016020">
    <property type="term" value="C:membrane"/>
    <property type="evidence" value="ECO:0007669"/>
    <property type="project" value="TreeGrafter"/>
</dbReference>
<dbReference type="AlphaFoldDB" id="A0A365U8A7"/>
<dbReference type="PRINTS" id="PR00412">
    <property type="entry name" value="EPOXHYDRLASE"/>
</dbReference>
<dbReference type="InterPro" id="IPR000073">
    <property type="entry name" value="AB_hydrolase_1"/>
</dbReference>
<proteinExistence type="predicted"/>
<keyword evidence="2" id="KW-0378">Hydrolase</keyword>
<dbReference type="Gene3D" id="3.40.50.1820">
    <property type="entry name" value="alpha/beta hydrolase"/>
    <property type="match status" value="1"/>
</dbReference>
<dbReference type="OrthoDB" id="9815441at2"/>
<comment type="caution">
    <text evidence="2">The sequence shown here is derived from an EMBL/GenBank/DDBJ whole genome shotgun (WGS) entry which is preliminary data.</text>
</comment>
<dbReference type="SUPFAM" id="SSF53474">
    <property type="entry name" value="alpha/beta-Hydrolases"/>
    <property type="match status" value="1"/>
</dbReference>
<dbReference type="InterPro" id="IPR050266">
    <property type="entry name" value="AB_hydrolase_sf"/>
</dbReference>
<evidence type="ECO:0000313" key="2">
    <source>
        <dbReference type="EMBL" id="RBI85056.1"/>
    </source>
</evidence>
<dbReference type="Pfam" id="PF00561">
    <property type="entry name" value="Abhydrolase_1"/>
    <property type="match status" value="1"/>
</dbReference>
<dbReference type="Proteomes" id="UP000253370">
    <property type="component" value="Unassembled WGS sequence"/>
</dbReference>
<protein>
    <submittedName>
        <fullName evidence="2">Alpha/beta hydrolase</fullName>
    </submittedName>
</protein>